<proteinExistence type="predicted"/>
<keyword evidence="3" id="KW-1185">Reference proteome</keyword>
<sequence length="508" mass="59282">MNLDFDRDKIVSLALENFNLKKSDILLNADYLLEELSQVQSRESIFKDFDEAFLSIRPEMSVKDAAYILGKIERVKIEDVPHAFLESLKKFCEIEAKIRFSLWPEGINSPHHFSKLLLTPKVRNLFSQKKILCILAIFADPKGLNKKNIAAHGFSFDASLSLQKKNGISHLILPKLPKYRKKTFDFAYELSLLEFHRFRLNIPENMELEKFSPHFFLLLDENRIKSLEKAYELYYSEKYVDSLLLLLPILEHSIRRAAVSMLNLSHDHLCASSDEHFLSIPEALEAFPKSLRNMTTDLLFSKKKPRIRDKIMHGAIKTKKKEFAYCIFLLLEKCNKKKKDNEEIGNWNYAFHPKKKLEFELSKSYSLPSLEKKKIYNSQTFERLIESAKALQKIKNIWKNSDIHEIFQKNFQRFIVTCILYFSIGNVKNGTLQHLSGLIYAVIKLESTNDVERLKKAFETRIKSMKSHLPFIKSEHQCSFNEIINIINLESLIDDAINEVNDKITSMM</sequence>
<dbReference type="EMBL" id="MLAK01000875">
    <property type="protein sequence ID" value="OHT02232.1"/>
    <property type="molecule type" value="Genomic_DNA"/>
</dbReference>
<dbReference type="InterPro" id="IPR025209">
    <property type="entry name" value="DUF4209"/>
</dbReference>
<dbReference type="VEuPathDB" id="TrichDB:TRFO_30693"/>
<dbReference type="GeneID" id="94842204"/>
<gene>
    <name evidence="2" type="ORF">TRFO_30693</name>
</gene>
<dbReference type="InterPro" id="IPR039635">
    <property type="entry name" value="ERMARD"/>
</dbReference>
<protein>
    <recommendedName>
        <fullName evidence="1">DUF4209 domain-containing protein</fullName>
    </recommendedName>
</protein>
<evidence type="ECO:0000259" key="1">
    <source>
        <dbReference type="Pfam" id="PF13910"/>
    </source>
</evidence>
<name>A0A1J4JUW3_9EUKA</name>
<evidence type="ECO:0000313" key="3">
    <source>
        <dbReference type="Proteomes" id="UP000179807"/>
    </source>
</evidence>
<accession>A0A1J4JUW3</accession>
<dbReference type="PANTHER" id="PTHR31701:SF2">
    <property type="entry name" value="ENDOPLASMIC RETICULUM MEMBRANE-ASSOCIATED RNA DEGRADATION PROTEIN"/>
    <property type="match status" value="1"/>
</dbReference>
<dbReference type="Pfam" id="PF13910">
    <property type="entry name" value="DUF4209"/>
    <property type="match status" value="1"/>
</dbReference>
<dbReference type="PANTHER" id="PTHR31701">
    <property type="entry name" value="ENDOPLASMIC RETICULUM MEMBRANE-ASSOCIATED RNA DEGRADATION PROTEIN"/>
    <property type="match status" value="1"/>
</dbReference>
<feature type="domain" description="DUF4209" evidence="1">
    <location>
        <begin position="109"/>
        <end position="158"/>
    </location>
</feature>
<dbReference type="Proteomes" id="UP000179807">
    <property type="component" value="Unassembled WGS sequence"/>
</dbReference>
<dbReference type="AlphaFoldDB" id="A0A1J4JUW3"/>
<evidence type="ECO:0000313" key="2">
    <source>
        <dbReference type="EMBL" id="OHT02232.1"/>
    </source>
</evidence>
<reference evidence="2" key="1">
    <citation type="submission" date="2016-10" db="EMBL/GenBank/DDBJ databases">
        <authorList>
            <person name="Benchimol M."/>
            <person name="Almeida L.G."/>
            <person name="Vasconcelos A.T."/>
            <person name="Perreira-Neves A."/>
            <person name="Rosa I.A."/>
            <person name="Tasca T."/>
            <person name="Bogo M.R."/>
            <person name="de Souza W."/>
        </authorList>
    </citation>
    <scope>NUCLEOTIDE SEQUENCE [LARGE SCALE GENOMIC DNA]</scope>
    <source>
        <strain evidence="2">K</strain>
    </source>
</reference>
<dbReference type="RefSeq" id="XP_068355368.1">
    <property type="nucleotide sequence ID" value="XM_068507500.1"/>
</dbReference>
<organism evidence="2 3">
    <name type="scientific">Tritrichomonas foetus</name>
    <dbReference type="NCBI Taxonomy" id="1144522"/>
    <lineage>
        <taxon>Eukaryota</taxon>
        <taxon>Metamonada</taxon>
        <taxon>Parabasalia</taxon>
        <taxon>Tritrichomonadida</taxon>
        <taxon>Tritrichomonadidae</taxon>
        <taxon>Tritrichomonas</taxon>
    </lineage>
</organism>
<comment type="caution">
    <text evidence="2">The sequence shown here is derived from an EMBL/GenBank/DDBJ whole genome shotgun (WGS) entry which is preliminary data.</text>
</comment>